<reference evidence="1 2" key="1">
    <citation type="journal article" date="2023" name="Plants (Basel)">
        <title>Bridging the Gap: Combining Genomics and Transcriptomics Approaches to Understand Stylosanthes scabra, an Orphan Legume from the Brazilian Caatinga.</title>
        <authorList>
            <person name="Ferreira-Neto J.R.C."/>
            <person name="da Silva M.D."/>
            <person name="Binneck E."/>
            <person name="de Melo N.F."/>
            <person name="da Silva R.H."/>
            <person name="de Melo A.L.T.M."/>
            <person name="Pandolfi V."/>
            <person name="Bustamante F.O."/>
            <person name="Brasileiro-Vidal A.C."/>
            <person name="Benko-Iseppon A.M."/>
        </authorList>
    </citation>
    <scope>NUCLEOTIDE SEQUENCE [LARGE SCALE GENOMIC DNA]</scope>
    <source>
        <tissue evidence="1">Leaves</tissue>
    </source>
</reference>
<evidence type="ECO:0000313" key="1">
    <source>
        <dbReference type="EMBL" id="MED6222619.1"/>
    </source>
</evidence>
<protein>
    <submittedName>
        <fullName evidence="1">Uncharacterized protein</fullName>
    </submittedName>
</protein>
<dbReference type="InterPro" id="IPR001806">
    <property type="entry name" value="Small_GTPase"/>
</dbReference>
<dbReference type="Gene3D" id="3.40.50.300">
    <property type="entry name" value="P-loop containing nucleotide triphosphate hydrolases"/>
    <property type="match status" value="1"/>
</dbReference>
<evidence type="ECO:0000313" key="2">
    <source>
        <dbReference type="Proteomes" id="UP001341840"/>
    </source>
</evidence>
<organism evidence="1 2">
    <name type="scientific">Stylosanthes scabra</name>
    <dbReference type="NCBI Taxonomy" id="79078"/>
    <lineage>
        <taxon>Eukaryota</taxon>
        <taxon>Viridiplantae</taxon>
        <taxon>Streptophyta</taxon>
        <taxon>Embryophyta</taxon>
        <taxon>Tracheophyta</taxon>
        <taxon>Spermatophyta</taxon>
        <taxon>Magnoliopsida</taxon>
        <taxon>eudicotyledons</taxon>
        <taxon>Gunneridae</taxon>
        <taxon>Pentapetalae</taxon>
        <taxon>rosids</taxon>
        <taxon>fabids</taxon>
        <taxon>Fabales</taxon>
        <taxon>Fabaceae</taxon>
        <taxon>Papilionoideae</taxon>
        <taxon>50 kb inversion clade</taxon>
        <taxon>dalbergioids sensu lato</taxon>
        <taxon>Dalbergieae</taxon>
        <taxon>Pterocarpus clade</taxon>
        <taxon>Stylosanthes</taxon>
    </lineage>
</organism>
<name>A0ABU6ZKW8_9FABA</name>
<dbReference type="Pfam" id="PF00071">
    <property type="entry name" value="Ras"/>
    <property type="match status" value="1"/>
</dbReference>
<accession>A0ABU6ZKW8</accession>
<dbReference type="Proteomes" id="UP001341840">
    <property type="component" value="Unassembled WGS sequence"/>
</dbReference>
<dbReference type="EMBL" id="JASCZI010272527">
    <property type="protein sequence ID" value="MED6222619.1"/>
    <property type="molecule type" value="Genomic_DNA"/>
</dbReference>
<dbReference type="InterPro" id="IPR027417">
    <property type="entry name" value="P-loop_NTPase"/>
</dbReference>
<sequence>MGIPAGCTKLQQNLIIKVIKLVESTIGAKFFSQTSAVNAATVKFEIWDTSGQEDTIAWPPCTTECMVGLKSQLCCVQLGKFMEVAFWSLGTIGGILDSPLANEISLCSFFPLAIKVPSN</sequence>
<gene>
    <name evidence="1" type="ORF">PIB30_066023</name>
</gene>
<proteinExistence type="predicted"/>
<comment type="caution">
    <text evidence="1">The sequence shown here is derived from an EMBL/GenBank/DDBJ whole genome shotgun (WGS) entry which is preliminary data.</text>
</comment>
<keyword evidence="2" id="KW-1185">Reference proteome</keyword>
<dbReference type="SUPFAM" id="SSF52540">
    <property type="entry name" value="P-loop containing nucleoside triphosphate hydrolases"/>
    <property type="match status" value="1"/>
</dbReference>